<dbReference type="OrthoDB" id="9805533at2"/>
<dbReference type="InterPro" id="IPR036249">
    <property type="entry name" value="Thioredoxin-like_sf"/>
</dbReference>
<keyword evidence="10" id="KW-1185">Reference proteome</keyword>
<dbReference type="InterPro" id="IPR019575">
    <property type="entry name" value="Nuop51_4Fe4S-bd"/>
</dbReference>
<dbReference type="PROSITE" id="PS00644">
    <property type="entry name" value="COMPLEX1_51K_1"/>
    <property type="match status" value="1"/>
</dbReference>
<keyword evidence="5" id="KW-0479">Metal-binding</keyword>
<evidence type="ECO:0000256" key="1">
    <source>
        <dbReference type="ARBA" id="ARBA00001917"/>
    </source>
</evidence>
<dbReference type="RefSeq" id="WP_130303545.1">
    <property type="nucleotide sequence ID" value="NZ_SHKO01000001.1"/>
</dbReference>
<evidence type="ECO:0000256" key="6">
    <source>
        <dbReference type="ARBA" id="ARBA00023004"/>
    </source>
</evidence>
<keyword evidence="6" id="KW-0408">Iron</keyword>
<evidence type="ECO:0000313" key="9">
    <source>
        <dbReference type="EMBL" id="RZT99527.1"/>
    </source>
</evidence>
<dbReference type="SUPFAM" id="SSF142019">
    <property type="entry name" value="Nqo1 FMN-binding domain-like"/>
    <property type="match status" value="1"/>
</dbReference>
<comment type="cofactor">
    <cofactor evidence="1">
        <name>FMN</name>
        <dbReference type="ChEBI" id="CHEBI:58210"/>
    </cofactor>
</comment>
<dbReference type="SMART" id="SM00928">
    <property type="entry name" value="NADH_4Fe-4S"/>
    <property type="match status" value="1"/>
</dbReference>
<evidence type="ECO:0000256" key="5">
    <source>
        <dbReference type="ARBA" id="ARBA00022723"/>
    </source>
</evidence>
<comment type="caution">
    <text evidence="9">The sequence shown here is derived from an EMBL/GenBank/DDBJ whole genome shotgun (WGS) entry which is preliminary data.</text>
</comment>
<dbReference type="Gene3D" id="6.10.250.1450">
    <property type="match status" value="1"/>
</dbReference>
<dbReference type="PANTHER" id="PTHR43578">
    <property type="entry name" value="NADH-QUINONE OXIDOREDUCTASE SUBUNIT F"/>
    <property type="match status" value="1"/>
</dbReference>
<dbReference type="Proteomes" id="UP000293398">
    <property type="component" value="Unassembled WGS sequence"/>
</dbReference>
<dbReference type="InterPro" id="IPR037225">
    <property type="entry name" value="Nuo51_FMN-bd_sf"/>
</dbReference>
<evidence type="ECO:0000256" key="4">
    <source>
        <dbReference type="ARBA" id="ARBA00022485"/>
    </source>
</evidence>
<dbReference type="Gene3D" id="1.20.1440.230">
    <property type="entry name" value="NADH-ubiquinone oxidoreductase 51kDa subunit, iron-sulphur binding domain"/>
    <property type="match status" value="1"/>
</dbReference>
<evidence type="ECO:0000256" key="3">
    <source>
        <dbReference type="ARBA" id="ARBA00007523"/>
    </source>
</evidence>
<evidence type="ECO:0000256" key="7">
    <source>
        <dbReference type="ARBA" id="ARBA00023014"/>
    </source>
</evidence>
<dbReference type="FunFam" id="3.40.50.11540:FF:000001">
    <property type="entry name" value="NADH dehydrogenase [ubiquinone] flavoprotein 1, mitochondrial"/>
    <property type="match status" value="1"/>
</dbReference>
<dbReference type="SUPFAM" id="SSF52833">
    <property type="entry name" value="Thioredoxin-like"/>
    <property type="match status" value="1"/>
</dbReference>
<accession>A0A4Q7VT90</accession>
<dbReference type="GO" id="GO:0046872">
    <property type="term" value="F:metal ion binding"/>
    <property type="evidence" value="ECO:0007669"/>
    <property type="project" value="UniProtKB-KW"/>
</dbReference>
<dbReference type="SUPFAM" id="SSF142984">
    <property type="entry name" value="Nqo1 middle domain-like"/>
    <property type="match status" value="1"/>
</dbReference>
<dbReference type="EMBL" id="SHKO01000001">
    <property type="protein sequence ID" value="RZT99527.1"/>
    <property type="molecule type" value="Genomic_DNA"/>
</dbReference>
<keyword evidence="4" id="KW-0004">4Fe-4S</keyword>
<evidence type="ECO:0000313" key="10">
    <source>
        <dbReference type="Proteomes" id="UP000293398"/>
    </source>
</evidence>
<organism evidence="9 10">
    <name type="scientific">Advenella incenata</name>
    <dbReference type="NCBI Taxonomy" id="267800"/>
    <lineage>
        <taxon>Bacteria</taxon>
        <taxon>Pseudomonadati</taxon>
        <taxon>Pseudomonadota</taxon>
        <taxon>Betaproteobacteria</taxon>
        <taxon>Burkholderiales</taxon>
        <taxon>Alcaligenaceae</taxon>
    </lineage>
</organism>
<dbReference type="PROSITE" id="PS00645">
    <property type="entry name" value="COMPLEX1_51K_2"/>
    <property type="match status" value="1"/>
</dbReference>
<dbReference type="GO" id="GO:0051539">
    <property type="term" value="F:4 iron, 4 sulfur cluster binding"/>
    <property type="evidence" value="ECO:0007669"/>
    <property type="project" value="UniProtKB-KW"/>
</dbReference>
<comment type="similarity">
    <text evidence="3">Belongs to the complex I 51 kDa subunit family.</text>
</comment>
<name>A0A4Q7VT90_9BURK</name>
<sequence>MTIRIFIPADAAAIAAGAERVVAAISKEAAQRNQDITVVRNGSRGLLWLEPLIEVQTENGRVAYGPVKASDVPSLFNANFLQGGQHALAHGLTEDIPFLKKQERLTFARVGITDPLSITDYMAHGGFAGLKKALTMAPADIVQEVTDSGLRGRGGAAFPTGIKWKTVLGTPGQQKYVVCNADEGDSGTFSDRMLMEGDPLCLIEGMTIAGLATDATYGYIYVRSEYPHAIAALNRAIAVATEANWLGQDIQGSGKSFSLEVRKGAGAYICGEETSLLDSLEGKRGLVRAKPPLPAIKGLFGKPTVINNVISLASVPYILAEGGQAYANYGMGRSKGTLPFQLAGNIRQGGLVEKAFGLTLRELLFDYGGGSASGRPIKAVQVGGPLGAYLPESQWDVPMDYEAYMKVSAMIGHGGIVAFDDTAKMNDLARYAMEFCAVESCGKCTPCRIGSTRGTEVIDRITANENRAENVELLRDLCDTMLGGSLCALGGMTPYPVLSALQHFPADFGIEASTETEHS</sequence>
<dbReference type="InterPro" id="IPR037207">
    <property type="entry name" value="Nuop51_4Fe4S-bd_sf"/>
</dbReference>
<evidence type="ECO:0000259" key="8">
    <source>
        <dbReference type="SMART" id="SM00928"/>
    </source>
</evidence>
<dbReference type="GO" id="GO:0008137">
    <property type="term" value="F:NADH dehydrogenase (ubiquinone) activity"/>
    <property type="evidence" value="ECO:0007669"/>
    <property type="project" value="InterPro"/>
</dbReference>
<dbReference type="SUPFAM" id="SSF140490">
    <property type="entry name" value="Nqo1C-terminal domain-like"/>
    <property type="match status" value="1"/>
</dbReference>
<dbReference type="Pfam" id="PF01512">
    <property type="entry name" value="Complex1_51K"/>
    <property type="match status" value="1"/>
</dbReference>
<dbReference type="PANTHER" id="PTHR43578:SF3">
    <property type="entry name" value="NADH-QUINONE OXIDOREDUCTASE SUBUNIT F"/>
    <property type="match status" value="1"/>
</dbReference>
<keyword evidence="7" id="KW-0411">Iron-sulfur</keyword>
<dbReference type="AlphaFoldDB" id="A0A4Q7VT90"/>
<dbReference type="CDD" id="cd03063">
    <property type="entry name" value="TRX_Fd_FDH_beta"/>
    <property type="match status" value="1"/>
</dbReference>
<evidence type="ECO:0000256" key="2">
    <source>
        <dbReference type="ARBA" id="ARBA00001966"/>
    </source>
</evidence>
<dbReference type="Gene3D" id="3.10.20.600">
    <property type="match status" value="1"/>
</dbReference>
<dbReference type="GO" id="GO:0010181">
    <property type="term" value="F:FMN binding"/>
    <property type="evidence" value="ECO:0007669"/>
    <property type="project" value="InterPro"/>
</dbReference>
<dbReference type="Gene3D" id="3.40.50.11540">
    <property type="entry name" value="NADH-ubiquinone oxidoreductase 51kDa subunit"/>
    <property type="match status" value="1"/>
</dbReference>
<feature type="domain" description="NADH-ubiquinone oxidoreductase 51kDa subunit iron-sulphur binding" evidence="8">
    <location>
        <begin position="426"/>
        <end position="471"/>
    </location>
</feature>
<gene>
    <name evidence="9" type="ORF">EV681_1313</name>
</gene>
<dbReference type="Pfam" id="PF10589">
    <property type="entry name" value="NADH_4Fe-4S"/>
    <property type="match status" value="1"/>
</dbReference>
<dbReference type="InterPro" id="IPR001949">
    <property type="entry name" value="NADH-UbQ_OxRdtase_51kDa_CS"/>
</dbReference>
<dbReference type="InterPro" id="IPR011538">
    <property type="entry name" value="Nuo51_FMN-bd"/>
</dbReference>
<proteinExistence type="inferred from homology"/>
<protein>
    <submittedName>
        <fullName evidence="9">Formate dehydrogenase beta subunit</fullName>
    </submittedName>
</protein>
<comment type="cofactor">
    <cofactor evidence="2">
        <name>[4Fe-4S] cluster</name>
        <dbReference type="ChEBI" id="CHEBI:49883"/>
    </cofactor>
</comment>
<reference evidence="9 10" key="1">
    <citation type="submission" date="2019-02" db="EMBL/GenBank/DDBJ databases">
        <title>Genomic Encyclopedia of Type Strains, Phase IV (KMG-IV): sequencing the most valuable type-strain genomes for metagenomic binning, comparative biology and taxonomic classification.</title>
        <authorList>
            <person name="Goeker M."/>
        </authorList>
    </citation>
    <scope>NUCLEOTIDE SEQUENCE [LARGE SCALE GENOMIC DNA]</scope>
    <source>
        <strain evidence="9 10">DSM 23814</strain>
    </source>
</reference>